<dbReference type="RefSeq" id="WP_345436635.1">
    <property type="nucleotide sequence ID" value="NZ_BAABHK010000012.1"/>
</dbReference>
<evidence type="ECO:0000313" key="3">
    <source>
        <dbReference type="EMBL" id="GAA4633632.1"/>
    </source>
</evidence>
<sequence>MRRSIPLVATGLAATLTLAACGGGSGGSGGSSSGDGSFNAGLTRAVNPSTKTGGTLHLANAGDWDNVDPADTYYAFSWNFARFYGRTLMMFKSVPGKDGLQLTPDLAQGPGQHSADLKTWTYKLKPGIKYEDGTPVKAQDIKYDVERTLDKKTFPNGPTYFNDYLDLQGYTSPYNDKTPGKLGLKAVETPDDSTIIFHLKKPFGAFDYFAMQPSTMPVPPAKDTGANYKQHVVATGPYKFENYTPGKSITLVRNTNWDPSTDPNRKQLPDRVEVQLGINADDVDNRLINGSLQSDVQSTGVQAAAAAKIQSQPQLKKNADAAPTARLWYVAVSGDVKPFDNVHCRKAIEYAADKQAMQTAFGGPLSGGDIATHLIMPVLAGSKDMNPYPSGADNHGDIAKAKQELAACGQPNGFKTVISARTERTKEVNAALALQQSLAKVGIQAEIKKFPQGDYFKLYAGKPEYVKKNGLGLMMMAWAADWPEGFGYLSQIVDSRVIREAGNTNLGVKDPEVDKTLDKAVVTADTTARNDLWAQIDAKVMDDAYIVPFLNVKGLMYRPANVKNAFINQGLNGEYDFVQMGVK</sequence>
<accession>A0ABP8ULV9</accession>
<dbReference type="PANTHER" id="PTHR30290">
    <property type="entry name" value="PERIPLASMIC BINDING COMPONENT OF ABC TRANSPORTER"/>
    <property type="match status" value="1"/>
</dbReference>
<organism evidence="3 4">
    <name type="scientific">Actinoallomurus vinaceus</name>
    <dbReference type="NCBI Taxonomy" id="1080074"/>
    <lineage>
        <taxon>Bacteria</taxon>
        <taxon>Bacillati</taxon>
        <taxon>Actinomycetota</taxon>
        <taxon>Actinomycetes</taxon>
        <taxon>Streptosporangiales</taxon>
        <taxon>Thermomonosporaceae</taxon>
        <taxon>Actinoallomurus</taxon>
    </lineage>
</organism>
<feature type="domain" description="Solute-binding protein family 5" evidence="2">
    <location>
        <begin position="102"/>
        <end position="495"/>
    </location>
</feature>
<keyword evidence="1" id="KW-0732">Signal</keyword>
<feature type="signal peptide" evidence="1">
    <location>
        <begin position="1"/>
        <end position="19"/>
    </location>
</feature>
<dbReference type="Gene3D" id="3.40.190.10">
    <property type="entry name" value="Periplasmic binding protein-like II"/>
    <property type="match status" value="1"/>
</dbReference>
<evidence type="ECO:0000256" key="1">
    <source>
        <dbReference type="SAM" id="SignalP"/>
    </source>
</evidence>
<dbReference type="Gene3D" id="3.10.105.10">
    <property type="entry name" value="Dipeptide-binding Protein, Domain 3"/>
    <property type="match status" value="1"/>
</dbReference>
<evidence type="ECO:0000259" key="2">
    <source>
        <dbReference type="Pfam" id="PF00496"/>
    </source>
</evidence>
<dbReference type="EMBL" id="BAABHK010000012">
    <property type="protein sequence ID" value="GAA4633632.1"/>
    <property type="molecule type" value="Genomic_DNA"/>
</dbReference>
<dbReference type="PANTHER" id="PTHR30290:SF83">
    <property type="entry name" value="ABC TRANSPORTER SUBSTRATE-BINDING PROTEIN"/>
    <property type="match status" value="1"/>
</dbReference>
<dbReference type="CDD" id="cd08506">
    <property type="entry name" value="PBP2_clavulanate_OppA2"/>
    <property type="match status" value="1"/>
</dbReference>
<comment type="caution">
    <text evidence="3">The sequence shown here is derived from an EMBL/GenBank/DDBJ whole genome shotgun (WGS) entry which is preliminary data.</text>
</comment>
<dbReference type="PROSITE" id="PS51257">
    <property type="entry name" value="PROKAR_LIPOPROTEIN"/>
    <property type="match status" value="1"/>
</dbReference>
<dbReference type="InterPro" id="IPR030678">
    <property type="entry name" value="Peptide/Ni-bd"/>
</dbReference>
<dbReference type="InterPro" id="IPR039424">
    <property type="entry name" value="SBP_5"/>
</dbReference>
<gene>
    <name evidence="3" type="ORF">GCM10023196_071930</name>
</gene>
<dbReference type="Proteomes" id="UP001501442">
    <property type="component" value="Unassembled WGS sequence"/>
</dbReference>
<dbReference type="PIRSF" id="PIRSF002741">
    <property type="entry name" value="MppA"/>
    <property type="match status" value="1"/>
</dbReference>
<dbReference type="Pfam" id="PF00496">
    <property type="entry name" value="SBP_bac_5"/>
    <property type="match status" value="1"/>
</dbReference>
<dbReference type="SUPFAM" id="SSF53850">
    <property type="entry name" value="Periplasmic binding protein-like II"/>
    <property type="match status" value="1"/>
</dbReference>
<keyword evidence="4" id="KW-1185">Reference proteome</keyword>
<proteinExistence type="predicted"/>
<protein>
    <submittedName>
        <fullName evidence="3">ABC transporter substrate-binding protein</fullName>
    </submittedName>
</protein>
<dbReference type="InterPro" id="IPR000914">
    <property type="entry name" value="SBP_5_dom"/>
</dbReference>
<feature type="chain" id="PRO_5045903376" evidence="1">
    <location>
        <begin position="20"/>
        <end position="583"/>
    </location>
</feature>
<name>A0ABP8ULV9_9ACTN</name>
<evidence type="ECO:0000313" key="4">
    <source>
        <dbReference type="Proteomes" id="UP001501442"/>
    </source>
</evidence>
<reference evidence="4" key="1">
    <citation type="journal article" date="2019" name="Int. J. Syst. Evol. Microbiol.">
        <title>The Global Catalogue of Microorganisms (GCM) 10K type strain sequencing project: providing services to taxonomists for standard genome sequencing and annotation.</title>
        <authorList>
            <consortium name="The Broad Institute Genomics Platform"/>
            <consortium name="The Broad Institute Genome Sequencing Center for Infectious Disease"/>
            <person name="Wu L."/>
            <person name="Ma J."/>
        </authorList>
    </citation>
    <scope>NUCLEOTIDE SEQUENCE [LARGE SCALE GENOMIC DNA]</scope>
    <source>
        <strain evidence="4">JCM 17939</strain>
    </source>
</reference>